<evidence type="ECO:0000256" key="9">
    <source>
        <dbReference type="ARBA" id="ARBA00049336"/>
    </source>
</evidence>
<evidence type="ECO:0000313" key="14">
    <source>
        <dbReference type="Proteomes" id="UP001595923"/>
    </source>
</evidence>
<sequence length="323" mass="34886">MKGIILAGGSGTRLHPITRGVSKQLLPVYNKPLVYYPLSVLMLSGIRDILVIATPEDLPSFRRLLGDGAELGLSIGYAEQAEPRGLADAFRIGARHVAGEPAALVLGDNIFHGPRLSSLLLRHAREVDGCTLFGYPVSDPHRYGVGEADAAGRLVSLEEKPSRPRSNRAITGLYFYDEQVVEIARGLVPSARGELEITDVNRVYLAQGRARLVDLGRGFTWLDAGTHDTLLQAGEFVQIMEQRQGVSIACVEEVALRMGFIDADQCHRLGERFAGTAYGRYIMDVAADRAATLGFDAEAALSPPFRDPLDGPRDAAARAPASP</sequence>
<evidence type="ECO:0000256" key="10">
    <source>
        <dbReference type="RuleBase" id="RU003706"/>
    </source>
</evidence>
<keyword evidence="7 10" id="KW-0479">Metal-binding</keyword>
<dbReference type="PANTHER" id="PTHR43532">
    <property type="entry name" value="GLUCOSE-1-PHOSPHATE THYMIDYLYLTRANSFERASE"/>
    <property type="match status" value="1"/>
</dbReference>
<dbReference type="EC" id="2.7.7.24" evidence="3 10"/>
<proteinExistence type="inferred from homology"/>
<dbReference type="NCBIfam" id="TIGR01207">
    <property type="entry name" value="rmlA"/>
    <property type="match status" value="1"/>
</dbReference>
<protein>
    <recommendedName>
        <fullName evidence="4 10">Glucose-1-phosphate thymidylyltransferase</fullName>
        <ecNumber evidence="3 10">2.7.7.24</ecNumber>
    </recommendedName>
</protein>
<organism evidence="13 14">
    <name type="scientific">Nocardiopsis mangrovi</name>
    <dbReference type="NCBI Taxonomy" id="1179818"/>
    <lineage>
        <taxon>Bacteria</taxon>
        <taxon>Bacillati</taxon>
        <taxon>Actinomycetota</taxon>
        <taxon>Actinomycetes</taxon>
        <taxon>Streptosporangiales</taxon>
        <taxon>Nocardiopsidaceae</taxon>
        <taxon>Nocardiopsis</taxon>
    </lineage>
</organism>
<dbReference type="Pfam" id="PF00483">
    <property type="entry name" value="NTP_transferase"/>
    <property type="match status" value="1"/>
</dbReference>
<dbReference type="InterPro" id="IPR005835">
    <property type="entry name" value="NTP_transferase_dom"/>
</dbReference>
<evidence type="ECO:0000256" key="7">
    <source>
        <dbReference type="ARBA" id="ARBA00022723"/>
    </source>
</evidence>
<comment type="similarity">
    <text evidence="2 10">Belongs to the glucose-1-phosphate thymidylyltransferase family.</text>
</comment>
<name>A0ABV9DQD4_9ACTN</name>
<keyword evidence="14" id="KW-1185">Reference proteome</keyword>
<evidence type="ECO:0000256" key="1">
    <source>
        <dbReference type="ARBA" id="ARBA00001946"/>
    </source>
</evidence>
<dbReference type="SUPFAM" id="SSF53448">
    <property type="entry name" value="Nucleotide-diphospho-sugar transferases"/>
    <property type="match status" value="1"/>
</dbReference>
<feature type="region of interest" description="Disordered" evidence="11">
    <location>
        <begin position="302"/>
        <end position="323"/>
    </location>
</feature>
<dbReference type="Proteomes" id="UP001595923">
    <property type="component" value="Unassembled WGS sequence"/>
</dbReference>
<evidence type="ECO:0000256" key="4">
    <source>
        <dbReference type="ARBA" id="ARBA00017654"/>
    </source>
</evidence>
<comment type="function">
    <text evidence="10">Catalyzes the formation of dTDP-glucose, from dTTP and glucose 1-phosphate, as well as its pyrophosphorolysis.</text>
</comment>
<feature type="domain" description="Nucleotidyl transferase" evidence="12">
    <location>
        <begin position="2"/>
        <end position="237"/>
    </location>
</feature>
<dbReference type="PANTHER" id="PTHR43532:SF1">
    <property type="entry name" value="GLUCOSE-1-PHOSPHATE THYMIDYLYLTRANSFERASE 1"/>
    <property type="match status" value="1"/>
</dbReference>
<comment type="cofactor">
    <cofactor evidence="1">
        <name>Mg(2+)</name>
        <dbReference type="ChEBI" id="CHEBI:18420"/>
    </cofactor>
</comment>
<dbReference type="EMBL" id="JBHSFQ010000002">
    <property type="protein sequence ID" value="MFC4560981.1"/>
    <property type="molecule type" value="Genomic_DNA"/>
</dbReference>
<dbReference type="GO" id="GO:0008879">
    <property type="term" value="F:glucose-1-phosphate thymidylyltransferase activity"/>
    <property type="evidence" value="ECO:0007669"/>
    <property type="project" value="UniProtKB-EC"/>
</dbReference>
<evidence type="ECO:0000256" key="2">
    <source>
        <dbReference type="ARBA" id="ARBA00010480"/>
    </source>
</evidence>
<accession>A0ABV9DQD4</accession>
<reference evidence="14" key="1">
    <citation type="journal article" date="2019" name="Int. J. Syst. Evol. Microbiol.">
        <title>The Global Catalogue of Microorganisms (GCM) 10K type strain sequencing project: providing services to taxonomists for standard genome sequencing and annotation.</title>
        <authorList>
            <consortium name="The Broad Institute Genomics Platform"/>
            <consortium name="The Broad Institute Genome Sequencing Center for Infectious Disease"/>
            <person name="Wu L."/>
            <person name="Ma J."/>
        </authorList>
    </citation>
    <scope>NUCLEOTIDE SEQUENCE [LARGE SCALE GENOMIC DNA]</scope>
    <source>
        <strain evidence="14">XZYJ18</strain>
    </source>
</reference>
<feature type="compositionally biased region" description="Basic and acidic residues" evidence="11">
    <location>
        <begin position="307"/>
        <end position="316"/>
    </location>
</feature>
<keyword evidence="5 10" id="KW-0808">Transferase</keyword>
<evidence type="ECO:0000256" key="5">
    <source>
        <dbReference type="ARBA" id="ARBA00022679"/>
    </source>
</evidence>
<evidence type="ECO:0000256" key="8">
    <source>
        <dbReference type="ARBA" id="ARBA00022842"/>
    </source>
</evidence>
<dbReference type="CDD" id="cd02538">
    <property type="entry name" value="G1P_TT_short"/>
    <property type="match status" value="1"/>
</dbReference>
<comment type="caution">
    <text evidence="13">The sequence shown here is derived from an EMBL/GenBank/DDBJ whole genome shotgun (WGS) entry which is preliminary data.</text>
</comment>
<comment type="catalytic activity">
    <reaction evidence="9 10">
        <text>dTTP + alpha-D-glucose 1-phosphate + H(+) = dTDP-alpha-D-glucose + diphosphate</text>
        <dbReference type="Rhea" id="RHEA:15225"/>
        <dbReference type="ChEBI" id="CHEBI:15378"/>
        <dbReference type="ChEBI" id="CHEBI:33019"/>
        <dbReference type="ChEBI" id="CHEBI:37568"/>
        <dbReference type="ChEBI" id="CHEBI:57477"/>
        <dbReference type="ChEBI" id="CHEBI:58601"/>
        <dbReference type="EC" id="2.7.7.24"/>
    </reaction>
</comment>
<evidence type="ECO:0000256" key="3">
    <source>
        <dbReference type="ARBA" id="ARBA00012461"/>
    </source>
</evidence>
<gene>
    <name evidence="13" type="primary">rfbA</name>
    <name evidence="13" type="ORF">ACFO4E_03820</name>
</gene>
<dbReference type="RefSeq" id="WP_378571574.1">
    <property type="nucleotide sequence ID" value="NZ_JBHSFQ010000002.1"/>
</dbReference>
<evidence type="ECO:0000256" key="6">
    <source>
        <dbReference type="ARBA" id="ARBA00022695"/>
    </source>
</evidence>
<dbReference type="Gene3D" id="3.90.550.10">
    <property type="entry name" value="Spore Coat Polysaccharide Biosynthesis Protein SpsA, Chain A"/>
    <property type="match status" value="1"/>
</dbReference>
<dbReference type="InterPro" id="IPR029044">
    <property type="entry name" value="Nucleotide-diphossugar_trans"/>
</dbReference>
<evidence type="ECO:0000259" key="12">
    <source>
        <dbReference type="Pfam" id="PF00483"/>
    </source>
</evidence>
<evidence type="ECO:0000313" key="13">
    <source>
        <dbReference type="EMBL" id="MFC4560981.1"/>
    </source>
</evidence>
<evidence type="ECO:0000256" key="11">
    <source>
        <dbReference type="SAM" id="MobiDB-lite"/>
    </source>
</evidence>
<dbReference type="InterPro" id="IPR005907">
    <property type="entry name" value="G1P_thy_trans_s"/>
</dbReference>
<keyword evidence="6 10" id="KW-0548">Nucleotidyltransferase</keyword>
<keyword evidence="8 10" id="KW-0460">Magnesium</keyword>